<comment type="subcellular location">
    <subcellularLocation>
        <location evidence="1">Cell membrane</location>
        <topology evidence="1">Multi-pass membrane protein</topology>
    </subcellularLocation>
</comment>
<dbReference type="SUPFAM" id="SSF81338">
    <property type="entry name" value="Aquaporin-like"/>
    <property type="match status" value="1"/>
</dbReference>
<dbReference type="Pfam" id="PF00230">
    <property type="entry name" value="MIP"/>
    <property type="match status" value="1"/>
</dbReference>
<name>A0A133ZUL2_9FIRM</name>
<feature type="transmembrane region" description="Helical" evidence="9">
    <location>
        <begin position="87"/>
        <end position="110"/>
    </location>
</feature>
<keyword evidence="5 8" id="KW-0812">Transmembrane</keyword>
<dbReference type="PRINTS" id="PR00783">
    <property type="entry name" value="MINTRINSICP"/>
</dbReference>
<dbReference type="InterPro" id="IPR000425">
    <property type="entry name" value="MIP"/>
</dbReference>
<dbReference type="EMBL" id="LSDA01000037">
    <property type="protein sequence ID" value="KXB59129.1"/>
    <property type="molecule type" value="Genomic_DNA"/>
</dbReference>
<dbReference type="InterPro" id="IPR023271">
    <property type="entry name" value="Aquaporin-like"/>
</dbReference>
<dbReference type="Proteomes" id="UP000070394">
    <property type="component" value="Unassembled WGS sequence"/>
</dbReference>
<reference evidence="11" key="1">
    <citation type="submission" date="2016-01" db="EMBL/GenBank/DDBJ databases">
        <authorList>
            <person name="Mitreva M."/>
            <person name="Pepin K.H."/>
            <person name="Mihindukulasuriya K.A."/>
            <person name="Fulton R."/>
            <person name="Fronick C."/>
            <person name="O'Laughlin M."/>
            <person name="Miner T."/>
            <person name="Herter B."/>
            <person name="Rosa B.A."/>
            <person name="Cordes M."/>
            <person name="Tomlinson C."/>
            <person name="Wollam A."/>
            <person name="Palsikar V.B."/>
            <person name="Mardis E.R."/>
            <person name="Wilson R.K."/>
        </authorList>
    </citation>
    <scope>NUCLEOTIDE SEQUENCE [LARGE SCALE GENOMIC DNA]</scope>
    <source>
        <strain evidence="11">DNF00896</strain>
    </source>
</reference>
<feature type="transmembrane region" description="Helical" evidence="9">
    <location>
        <begin position="163"/>
        <end position="184"/>
    </location>
</feature>
<dbReference type="CDD" id="cd00333">
    <property type="entry name" value="MIP"/>
    <property type="match status" value="1"/>
</dbReference>
<keyword evidence="4" id="KW-1003">Cell membrane</keyword>
<gene>
    <name evidence="10" type="ORF">HMPREF1866_00945</name>
</gene>
<proteinExistence type="inferred from homology"/>
<evidence type="ECO:0000256" key="6">
    <source>
        <dbReference type="ARBA" id="ARBA00022989"/>
    </source>
</evidence>
<dbReference type="STRING" id="467210.HMPREF1866_00945"/>
<dbReference type="PROSITE" id="PS00221">
    <property type="entry name" value="MIP"/>
    <property type="match status" value="1"/>
</dbReference>
<dbReference type="PATRIC" id="fig|467210.3.peg.934"/>
<dbReference type="AlphaFoldDB" id="A0A133ZUL2"/>
<accession>A0A133ZUL2</accession>
<dbReference type="GO" id="GO:0015250">
    <property type="term" value="F:water channel activity"/>
    <property type="evidence" value="ECO:0007669"/>
    <property type="project" value="TreeGrafter"/>
</dbReference>
<feature type="transmembrane region" description="Helical" evidence="9">
    <location>
        <begin position="204"/>
        <end position="227"/>
    </location>
</feature>
<evidence type="ECO:0000313" key="10">
    <source>
        <dbReference type="EMBL" id="KXB59129.1"/>
    </source>
</evidence>
<keyword evidence="7 9" id="KW-0472">Membrane</keyword>
<dbReference type="RefSeq" id="WP_060930819.1">
    <property type="nucleotide sequence ID" value="NZ_KQ959797.1"/>
</dbReference>
<keyword evidence="3 8" id="KW-0813">Transport</keyword>
<dbReference type="NCBIfam" id="TIGR00861">
    <property type="entry name" value="MIP"/>
    <property type="match status" value="1"/>
</dbReference>
<comment type="similarity">
    <text evidence="2 8">Belongs to the MIP/aquaporin (TC 1.A.8) family.</text>
</comment>
<dbReference type="PROSITE" id="PS51257">
    <property type="entry name" value="PROKAR_LIPOPROTEIN"/>
    <property type="match status" value="1"/>
</dbReference>
<organism evidence="10 11">
    <name type="scientific">Lachnoanaerobaculum saburreum</name>
    <dbReference type="NCBI Taxonomy" id="467210"/>
    <lineage>
        <taxon>Bacteria</taxon>
        <taxon>Bacillati</taxon>
        <taxon>Bacillota</taxon>
        <taxon>Clostridia</taxon>
        <taxon>Lachnospirales</taxon>
        <taxon>Lachnospiraceae</taxon>
        <taxon>Lachnoanaerobaculum</taxon>
    </lineage>
</organism>
<keyword evidence="6 9" id="KW-1133">Transmembrane helix</keyword>
<feature type="transmembrane region" description="Helical" evidence="9">
    <location>
        <begin position="130"/>
        <end position="151"/>
    </location>
</feature>
<dbReference type="PANTHER" id="PTHR19139:SF199">
    <property type="entry name" value="MIP17260P"/>
    <property type="match status" value="1"/>
</dbReference>
<dbReference type="Gene3D" id="1.20.1080.10">
    <property type="entry name" value="Glycerol uptake facilitator protein"/>
    <property type="match status" value="1"/>
</dbReference>
<keyword evidence="11" id="KW-1185">Reference proteome</keyword>
<dbReference type="InterPro" id="IPR022357">
    <property type="entry name" value="MIP_CS"/>
</dbReference>
<evidence type="ECO:0000256" key="9">
    <source>
        <dbReference type="SAM" id="Phobius"/>
    </source>
</evidence>
<protein>
    <submittedName>
        <fullName evidence="10">Channel protein, MIP family</fullName>
    </submittedName>
</protein>
<evidence type="ECO:0000256" key="8">
    <source>
        <dbReference type="RuleBase" id="RU000477"/>
    </source>
</evidence>
<comment type="caution">
    <text evidence="10">The sequence shown here is derived from an EMBL/GenBank/DDBJ whole genome shotgun (WGS) entry which is preliminary data.</text>
</comment>
<evidence type="ECO:0000256" key="5">
    <source>
        <dbReference type="ARBA" id="ARBA00022692"/>
    </source>
</evidence>
<dbReference type="GO" id="GO:0005886">
    <property type="term" value="C:plasma membrane"/>
    <property type="evidence" value="ECO:0007669"/>
    <property type="project" value="UniProtKB-SubCell"/>
</dbReference>
<sequence length="231" mass="23489">MKKYVAEFIGTCVLTLFGCGSAVAANTLLGKSNVVVPLGFSTLLIAFAFGLSIVAMAYSIGNISGCHINPAVSLGMLVSGRMEVKDFVGYVVAQFLGGILGAALLCVILGSNAALGTNGFGEASAMGISAGIAFLVEVILTFVFVLAILGVTSKPENSSVAGLVIGLSLTLIHIMGIPFTGTSVNPARSFGPALMSGFGSLPLSQVWVFILAPLVGGALAALCYNFLSKED</sequence>
<dbReference type="InterPro" id="IPR034294">
    <property type="entry name" value="Aquaporin_transptr"/>
</dbReference>
<evidence type="ECO:0000256" key="2">
    <source>
        <dbReference type="ARBA" id="ARBA00006175"/>
    </source>
</evidence>
<evidence type="ECO:0000256" key="3">
    <source>
        <dbReference type="ARBA" id="ARBA00022448"/>
    </source>
</evidence>
<evidence type="ECO:0000313" key="11">
    <source>
        <dbReference type="Proteomes" id="UP000070394"/>
    </source>
</evidence>
<evidence type="ECO:0000256" key="4">
    <source>
        <dbReference type="ARBA" id="ARBA00022475"/>
    </source>
</evidence>
<dbReference type="OrthoDB" id="9807293at2"/>
<feature type="transmembrane region" description="Helical" evidence="9">
    <location>
        <begin position="34"/>
        <end position="58"/>
    </location>
</feature>
<dbReference type="PANTHER" id="PTHR19139">
    <property type="entry name" value="AQUAPORIN TRANSPORTER"/>
    <property type="match status" value="1"/>
</dbReference>
<evidence type="ECO:0000256" key="7">
    <source>
        <dbReference type="ARBA" id="ARBA00023136"/>
    </source>
</evidence>
<evidence type="ECO:0000256" key="1">
    <source>
        <dbReference type="ARBA" id="ARBA00004651"/>
    </source>
</evidence>